<accession>A0A3M6UP08</accession>
<dbReference type="OrthoDB" id="2157380at2759"/>
<dbReference type="Proteomes" id="UP000275408">
    <property type="component" value="Unassembled WGS sequence"/>
</dbReference>
<keyword evidence="2" id="KW-1185">Reference proteome</keyword>
<evidence type="ECO:0000313" key="1">
    <source>
        <dbReference type="EMBL" id="RMX55372.1"/>
    </source>
</evidence>
<dbReference type="PANTHER" id="PTHR21439:SF0">
    <property type="entry name" value="PROTEIN OSCP1"/>
    <property type="match status" value="1"/>
</dbReference>
<dbReference type="Pfam" id="PF10188">
    <property type="entry name" value="Oscp1"/>
    <property type="match status" value="1"/>
</dbReference>
<sequence length="392" mass="43812">MSLRTLPILFLNLGGEMLYILDQRLRAQSIPDEKARKVMHDIIGTMFNKRFMEELFKPQDTYSKKAMRTVFDRLAHASIMRLNSASMDKLYDLMTMAFKYQVSLCLRPSDVLLVTYNHMDAIRSFASDNPAISNQVENVYKLLYETYAKLNAGQFQIIRQTLLSFFQDMHIRVSIFLKDKVQNANGKFVLPADGAVPWDTEVPGSIRYFNSEGQISRTSHFVTGCRHQLPDKPGSFELLGDRVIKLGSNMYTASKTVDTVTSSPAPAASMAPSASAKKVPGSTVSVASTLEPQGNPNPLAKAELNLLAHLVGGSSKKPENQFRLNLFNTDEEEEQAAIQTHKEAPHRVIKIDATKASKAQRKELANLMNEFSIEGSGEREKGDELLDLMDQA</sequence>
<protein>
    <recommendedName>
        <fullName evidence="3">Protein OSCP1</fullName>
    </recommendedName>
</protein>
<dbReference type="EMBL" id="RCHS01001065">
    <property type="protein sequence ID" value="RMX55372.1"/>
    <property type="molecule type" value="Genomic_DNA"/>
</dbReference>
<organism evidence="1 2">
    <name type="scientific">Pocillopora damicornis</name>
    <name type="common">Cauliflower coral</name>
    <name type="synonym">Millepora damicornis</name>
    <dbReference type="NCBI Taxonomy" id="46731"/>
    <lineage>
        <taxon>Eukaryota</taxon>
        <taxon>Metazoa</taxon>
        <taxon>Cnidaria</taxon>
        <taxon>Anthozoa</taxon>
        <taxon>Hexacorallia</taxon>
        <taxon>Scleractinia</taxon>
        <taxon>Astrocoeniina</taxon>
        <taxon>Pocilloporidae</taxon>
        <taxon>Pocillopora</taxon>
    </lineage>
</organism>
<name>A0A3M6UP08_POCDA</name>
<comment type="caution">
    <text evidence="1">The sequence shown here is derived from an EMBL/GenBank/DDBJ whole genome shotgun (WGS) entry which is preliminary data.</text>
</comment>
<dbReference type="STRING" id="46731.A0A3M6UP08"/>
<evidence type="ECO:0008006" key="3">
    <source>
        <dbReference type="Google" id="ProtNLM"/>
    </source>
</evidence>
<dbReference type="AlphaFoldDB" id="A0A3M6UP08"/>
<reference evidence="1 2" key="1">
    <citation type="journal article" date="2018" name="Sci. Rep.">
        <title>Comparative analysis of the Pocillopora damicornis genome highlights role of immune system in coral evolution.</title>
        <authorList>
            <person name="Cunning R."/>
            <person name="Bay R.A."/>
            <person name="Gillette P."/>
            <person name="Baker A.C."/>
            <person name="Traylor-Knowles N."/>
        </authorList>
    </citation>
    <scope>NUCLEOTIDE SEQUENCE [LARGE SCALE GENOMIC DNA]</scope>
    <source>
        <strain evidence="1">RSMAS</strain>
        <tissue evidence="1">Whole animal</tissue>
    </source>
</reference>
<proteinExistence type="predicted"/>
<gene>
    <name evidence="1" type="ORF">pdam_00010175</name>
</gene>
<dbReference type="PANTHER" id="PTHR21439">
    <property type="entry name" value="OXIDORED-NITRO DOMAIN-CONTAINING PROTEIN"/>
    <property type="match status" value="1"/>
</dbReference>
<dbReference type="InterPro" id="IPR019332">
    <property type="entry name" value="OSCP1"/>
</dbReference>
<dbReference type="GO" id="GO:0005886">
    <property type="term" value="C:plasma membrane"/>
    <property type="evidence" value="ECO:0007669"/>
    <property type="project" value="TreeGrafter"/>
</dbReference>
<dbReference type="GO" id="GO:0005737">
    <property type="term" value="C:cytoplasm"/>
    <property type="evidence" value="ECO:0007669"/>
    <property type="project" value="TreeGrafter"/>
</dbReference>
<evidence type="ECO:0000313" key="2">
    <source>
        <dbReference type="Proteomes" id="UP000275408"/>
    </source>
</evidence>